<organism evidence="2 3">
    <name type="scientific">Lentibacillus halophilus</name>
    <dbReference type="NCBI Taxonomy" id="295065"/>
    <lineage>
        <taxon>Bacteria</taxon>
        <taxon>Bacillati</taxon>
        <taxon>Bacillota</taxon>
        <taxon>Bacilli</taxon>
        <taxon>Bacillales</taxon>
        <taxon>Bacillaceae</taxon>
        <taxon>Lentibacillus</taxon>
    </lineage>
</organism>
<evidence type="ECO:0008006" key="4">
    <source>
        <dbReference type="Google" id="ProtNLM"/>
    </source>
</evidence>
<proteinExistence type="predicted"/>
<dbReference type="InterPro" id="IPR025699">
    <property type="entry name" value="ABC2_memb-like"/>
</dbReference>
<comment type="caution">
    <text evidence="2">The sequence shown here is derived from an EMBL/GenBank/DDBJ whole genome shotgun (WGS) entry which is preliminary data.</text>
</comment>
<feature type="transmembrane region" description="Helical" evidence="1">
    <location>
        <begin position="162"/>
        <end position="180"/>
    </location>
</feature>
<feature type="transmembrane region" description="Helical" evidence="1">
    <location>
        <begin position="21"/>
        <end position="39"/>
    </location>
</feature>
<feature type="transmembrane region" description="Helical" evidence="1">
    <location>
        <begin position="192"/>
        <end position="212"/>
    </location>
</feature>
<feature type="transmembrane region" description="Helical" evidence="1">
    <location>
        <begin position="98"/>
        <end position="122"/>
    </location>
</feature>
<evidence type="ECO:0000313" key="2">
    <source>
        <dbReference type="EMBL" id="GAA0429026.1"/>
    </source>
</evidence>
<dbReference type="Proteomes" id="UP001501459">
    <property type="component" value="Unassembled WGS sequence"/>
</dbReference>
<feature type="transmembrane region" description="Helical" evidence="1">
    <location>
        <begin position="45"/>
        <end position="67"/>
    </location>
</feature>
<feature type="transmembrane region" description="Helical" evidence="1">
    <location>
        <begin position="134"/>
        <end position="153"/>
    </location>
</feature>
<evidence type="ECO:0000256" key="1">
    <source>
        <dbReference type="SAM" id="Phobius"/>
    </source>
</evidence>
<evidence type="ECO:0000313" key="3">
    <source>
        <dbReference type="Proteomes" id="UP001501459"/>
    </source>
</evidence>
<reference evidence="3" key="1">
    <citation type="journal article" date="2019" name="Int. J. Syst. Evol. Microbiol.">
        <title>The Global Catalogue of Microorganisms (GCM) 10K type strain sequencing project: providing services to taxonomists for standard genome sequencing and annotation.</title>
        <authorList>
            <consortium name="The Broad Institute Genomics Platform"/>
            <consortium name="The Broad Institute Genome Sequencing Center for Infectious Disease"/>
            <person name="Wu L."/>
            <person name="Ma J."/>
        </authorList>
    </citation>
    <scope>NUCLEOTIDE SEQUENCE [LARGE SCALE GENOMIC DNA]</scope>
    <source>
        <strain evidence="3">JCM 12149</strain>
    </source>
</reference>
<accession>A0ABP3IVH8</accession>
<keyword evidence="3" id="KW-1185">Reference proteome</keyword>
<name>A0ABP3IVH8_9BACI</name>
<keyword evidence="1" id="KW-1133">Transmembrane helix</keyword>
<protein>
    <recommendedName>
        <fullName evidence="4">ABC-2 family transporter protein</fullName>
    </recommendedName>
</protein>
<dbReference type="RefSeq" id="WP_343750542.1">
    <property type="nucleotide sequence ID" value="NZ_BAAADM010000004.1"/>
</dbReference>
<keyword evidence="1" id="KW-0472">Membrane</keyword>
<sequence>MNVLMQRELEGELASDLKERIIYYAMYGTVLIVLTWLLGPRVLDWFSIMGMNRFVSVMAIIVVSSTINEKLKNDSSNRQMSFLQTLPVPKSQLVHAKFLHMLLMWAMAFVWLSAVTSVNLLLNGSWTFELWTHVWGFTSASLFIQAMALLCYFSKGYRGVQAVFYLSALAWAAIFIPLGLTLKETGLSKGELWGTALIAAFIICGISWRIAVRKVNARGIPEENRDDFVTDEVY</sequence>
<dbReference type="EMBL" id="BAAADM010000004">
    <property type="protein sequence ID" value="GAA0429026.1"/>
    <property type="molecule type" value="Genomic_DNA"/>
</dbReference>
<gene>
    <name evidence="2" type="ORF">GCM10008983_01680</name>
</gene>
<dbReference type="Pfam" id="PF13346">
    <property type="entry name" value="ABC2_membrane_5"/>
    <property type="match status" value="1"/>
</dbReference>
<keyword evidence="1" id="KW-0812">Transmembrane</keyword>